<dbReference type="InterPro" id="IPR001279">
    <property type="entry name" value="Metallo-B-lactamas"/>
</dbReference>
<dbReference type="RefSeq" id="WP_007691263.1">
    <property type="nucleotide sequence ID" value="NZ_AJRK01000118.1"/>
</dbReference>
<evidence type="ECO:0000313" key="2">
    <source>
        <dbReference type="EMBL" id="EMA40491.1"/>
    </source>
</evidence>
<dbReference type="SUPFAM" id="SSF56281">
    <property type="entry name" value="Metallo-hydrolase/oxidoreductase"/>
    <property type="match status" value="1"/>
</dbReference>
<comment type="caution">
    <text evidence="2">The sequence shown here is derived from an EMBL/GenBank/DDBJ whole genome shotgun (WGS) entry which is preliminary data.</text>
</comment>
<reference evidence="2 3" key="1">
    <citation type="journal article" date="2014" name="PLoS Genet.">
        <title>Phylogenetically driven sequencing of extremely halophilic archaea reveals strategies for static and dynamic osmo-response.</title>
        <authorList>
            <person name="Becker E.A."/>
            <person name="Seitzer P.M."/>
            <person name="Tritt A."/>
            <person name="Larsen D."/>
            <person name="Krusor M."/>
            <person name="Yao A.I."/>
            <person name="Wu D."/>
            <person name="Madern D."/>
            <person name="Eisen J.A."/>
            <person name="Darling A.E."/>
            <person name="Facciotti M.T."/>
        </authorList>
    </citation>
    <scope>NUCLEOTIDE SEQUENCE [LARGE SCALE GENOMIC DNA]</scope>
    <source>
        <strain evidence="2 3">100A6</strain>
    </source>
</reference>
<evidence type="ECO:0000259" key="1">
    <source>
        <dbReference type="SMART" id="SM00849"/>
    </source>
</evidence>
<dbReference type="PANTHER" id="PTHR42951:SF17">
    <property type="entry name" value="METALLO-BETA-LACTAMASE DOMAIN-CONTAINING PROTEIN"/>
    <property type="match status" value="1"/>
</dbReference>
<dbReference type="Pfam" id="PF00753">
    <property type="entry name" value="Lactamase_B"/>
    <property type="match status" value="1"/>
</dbReference>
<protein>
    <submittedName>
        <fullName evidence="2">Beta-lactamase</fullName>
    </submittedName>
</protein>
<dbReference type="eggNOG" id="arCOG00504">
    <property type="taxonomic scope" value="Archaea"/>
</dbReference>
<dbReference type="Gene3D" id="3.60.15.10">
    <property type="entry name" value="Ribonuclease Z/Hydroxyacylglutathione hydrolase-like"/>
    <property type="match status" value="1"/>
</dbReference>
<dbReference type="PATRIC" id="fig|1132509.6.peg.995"/>
<dbReference type="EMBL" id="AOMB01000011">
    <property type="protein sequence ID" value="EMA40491.1"/>
    <property type="molecule type" value="Genomic_DNA"/>
</dbReference>
<dbReference type="PANTHER" id="PTHR42951">
    <property type="entry name" value="METALLO-BETA-LACTAMASE DOMAIN-CONTAINING"/>
    <property type="match status" value="1"/>
</dbReference>
<proteinExistence type="predicted"/>
<feature type="domain" description="Metallo-beta-lactamase" evidence="1">
    <location>
        <begin position="18"/>
        <end position="184"/>
    </location>
</feature>
<accession>M0M483</accession>
<name>M0M483_9EURY</name>
<dbReference type="InterPro" id="IPR036866">
    <property type="entry name" value="RibonucZ/Hydroxyglut_hydro"/>
</dbReference>
<dbReference type="Proteomes" id="UP000011566">
    <property type="component" value="Unassembled WGS sequence"/>
</dbReference>
<evidence type="ECO:0000313" key="3">
    <source>
        <dbReference type="Proteomes" id="UP000011566"/>
    </source>
</evidence>
<dbReference type="InterPro" id="IPR050855">
    <property type="entry name" value="NDM-1-like"/>
</dbReference>
<dbReference type="SMART" id="SM00849">
    <property type="entry name" value="Lactamase_B"/>
    <property type="match status" value="1"/>
</dbReference>
<sequence length="207" mass="22307">MTEIRPDVHDITVREGNGRFRVYLVDGEVPTLFDCGLADTVDALVAGVDEVGIDPERLVVTHGDGDHVGGFDEVVERYGVETFVPEGTDLDTEHDPDHRYGDGDHIGAFEAVHVAGHTADNHVLIDESRGVAVMGDAVFGSDVRGLPAGYFVLPTAFYSTDLNAADENLERLLDYDFDAGLVYHGSSVTDGAAEKLDAFVNFANKPD</sequence>
<dbReference type="OrthoDB" id="197151at2157"/>
<dbReference type="AlphaFoldDB" id="M0M483"/>
<gene>
    <name evidence="2" type="ORF">C447_04307</name>
</gene>
<organism evidence="2 3">
    <name type="scientific">Halococcus hamelinensis 100A6</name>
    <dbReference type="NCBI Taxonomy" id="1132509"/>
    <lineage>
        <taxon>Archaea</taxon>
        <taxon>Methanobacteriati</taxon>
        <taxon>Methanobacteriota</taxon>
        <taxon>Stenosarchaea group</taxon>
        <taxon>Halobacteria</taxon>
        <taxon>Halobacteriales</taxon>
        <taxon>Halococcaceae</taxon>
        <taxon>Halococcus</taxon>
    </lineage>
</organism>
<keyword evidence="3" id="KW-1185">Reference proteome</keyword>